<dbReference type="AlphaFoldDB" id="A0A1I0QAI7"/>
<keyword evidence="4" id="KW-1185">Reference proteome</keyword>
<feature type="transmembrane region" description="Helical" evidence="2">
    <location>
        <begin position="122"/>
        <end position="139"/>
    </location>
</feature>
<feature type="coiled-coil region" evidence="1">
    <location>
        <begin position="1"/>
        <end position="32"/>
    </location>
</feature>
<keyword evidence="2" id="KW-1133">Transmembrane helix</keyword>
<evidence type="ECO:0000313" key="4">
    <source>
        <dbReference type="Proteomes" id="UP000199373"/>
    </source>
</evidence>
<keyword evidence="2" id="KW-0812">Transmembrane</keyword>
<evidence type="ECO:0000313" key="3">
    <source>
        <dbReference type="EMBL" id="SEW23909.1"/>
    </source>
</evidence>
<proteinExistence type="predicted"/>
<evidence type="ECO:0000256" key="1">
    <source>
        <dbReference type="SAM" id="Coils"/>
    </source>
</evidence>
<protein>
    <submittedName>
        <fullName evidence="3">Uncharacterized protein</fullName>
    </submittedName>
</protein>
<gene>
    <name evidence="3" type="ORF">SAMN04487850_2291</name>
</gene>
<organism evidence="3 4">
    <name type="scientific">Prevotella aff. ruminicola Tc2-24</name>
    <dbReference type="NCBI Taxonomy" id="81582"/>
    <lineage>
        <taxon>Bacteria</taxon>
        <taxon>Pseudomonadati</taxon>
        <taxon>Bacteroidota</taxon>
        <taxon>Bacteroidia</taxon>
        <taxon>Bacteroidales</taxon>
        <taxon>Prevotellaceae</taxon>
        <taxon>Prevotella</taxon>
    </lineage>
</organism>
<accession>A0A1I0QAI7</accession>
<dbReference type="EMBL" id="FOIQ01000006">
    <property type="protein sequence ID" value="SEW23909.1"/>
    <property type="molecule type" value="Genomic_DNA"/>
</dbReference>
<dbReference type="Proteomes" id="UP000199373">
    <property type="component" value="Unassembled WGS sequence"/>
</dbReference>
<evidence type="ECO:0000256" key="2">
    <source>
        <dbReference type="SAM" id="Phobius"/>
    </source>
</evidence>
<sequence length="192" mass="22624">MDTQLEEMREQMNTLKKKLEQQEIINDRIIRKSIRHAASNINRRYTFVYIISLLMIPYGYWAFVKLNGSSIGVWITMSILMLIVFGYTLYTGRYLRNNDLYNNNLIDARQKVAKAKKLDSDWLKFGIPAGLLWIIYFIYDKYQQISDDSLWIFAASMTIACILGAVIGLKIHYRNQDNYQEIVDQIEELTKE</sequence>
<feature type="transmembrane region" description="Helical" evidence="2">
    <location>
        <begin position="151"/>
        <end position="169"/>
    </location>
</feature>
<dbReference type="RefSeq" id="WP_143065783.1">
    <property type="nucleotide sequence ID" value="NZ_FOIQ01000006.1"/>
</dbReference>
<reference evidence="3 4" key="1">
    <citation type="submission" date="2016-10" db="EMBL/GenBank/DDBJ databases">
        <authorList>
            <person name="de Groot N.N."/>
        </authorList>
    </citation>
    <scope>NUCLEOTIDE SEQUENCE [LARGE SCALE GENOMIC DNA]</scope>
    <source>
        <strain evidence="3 4">TC2-24</strain>
    </source>
</reference>
<feature type="transmembrane region" description="Helical" evidence="2">
    <location>
        <begin position="45"/>
        <end position="63"/>
    </location>
</feature>
<name>A0A1I0QAI7_9BACT</name>
<keyword evidence="2" id="KW-0472">Membrane</keyword>
<feature type="transmembrane region" description="Helical" evidence="2">
    <location>
        <begin position="69"/>
        <end position="90"/>
    </location>
</feature>
<keyword evidence="1" id="KW-0175">Coiled coil</keyword>